<protein>
    <submittedName>
        <fullName evidence="2">Uncharacterized protein</fullName>
    </submittedName>
</protein>
<dbReference type="EMBL" id="ASHM01088587">
    <property type="protein sequence ID" value="PNX62800.1"/>
    <property type="molecule type" value="Genomic_DNA"/>
</dbReference>
<dbReference type="AlphaFoldDB" id="A0A2K3K930"/>
<name>A0A2K3K930_TRIPR</name>
<organism evidence="2 3">
    <name type="scientific">Trifolium pratense</name>
    <name type="common">Red clover</name>
    <dbReference type="NCBI Taxonomy" id="57577"/>
    <lineage>
        <taxon>Eukaryota</taxon>
        <taxon>Viridiplantae</taxon>
        <taxon>Streptophyta</taxon>
        <taxon>Embryophyta</taxon>
        <taxon>Tracheophyta</taxon>
        <taxon>Spermatophyta</taxon>
        <taxon>Magnoliopsida</taxon>
        <taxon>eudicotyledons</taxon>
        <taxon>Gunneridae</taxon>
        <taxon>Pentapetalae</taxon>
        <taxon>rosids</taxon>
        <taxon>fabids</taxon>
        <taxon>Fabales</taxon>
        <taxon>Fabaceae</taxon>
        <taxon>Papilionoideae</taxon>
        <taxon>50 kb inversion clade</taxon>
        <taxon>NPAAA clade</taxon>
        <taxon>Hologalegina</taxon>
        <taxon>IRL clade</taxon>
        <taxon>Trifolieae</taxon>
        <taxon>Trifolium</taxon>
    </lineage>
</organism>
<evidence type="ECO:0000313" key="3">
    <source>
        <dbReference type="Proteomes" id="UP000236291"/>
    </source>
</evidence>
<accession>A0A2K3K930</accession>
<comment type="caution">
    <text evidence="2">The sequence shown here is derived from an EMBL/GenBank/DDBJ whole genome shotgun (WGS) entry which is preliminary data.</text>
</comment>
<reference evidence="2 3" key="1">
    <citation type="journal article" date="2014" name="Am. J. Bot.">
        <title>Genome assembly and annotation for red clover (Trifolium pratense; Fabaceae).</title>
        <authorList>
            <person name="Istvanek J."/>
            <person name="Jaros M."/>
            <person name="Krenek A."/>
            <person name="Repkova J."/>
        </authorList>
    </citation>
    <scope>NUCLEOTIDE SEQUENCE [LARGE SCALE GENOMIC DNA]</scope>
    <source>
        <strain evidence="3">cv. Tatra</strain>
        <tissue evidence="2">Young leaves</tissue>
    </source>
</reference>
<evidence type="ECO:0000256" key="1">
    <source>
        <dbReference type="SAM" id="MobiDB-lite"/>
    </source>
</evidence>
<gene>
    <name evidence="2" type="ORF">L195_g053171</name>
</gene>
<reference evidence="2 3" key="2">
    <citation type="journal article" date="2017" name="Front. Plant Sci.">
        <title>Gene Classification and Mining of Molecular Markers Useful in Red Clover (Trifolium pratense) Breeding.</title>
        <authorList>
            <person name="Istvanek J."/>
            <person name="Dluhosova J."/>
            <person name="Dluhos P."/>
            <person name="Patkova L."/>
            <person name="Nedelnik J."/>
            <person name="Repkova J."/>
        </authorList>
    </citation>
    <scope>NUCLEOTIDE SEQUENCE [LARGE SCALE GENOMIC DNA]</scope>
    <source>
        <strain evidence="3">cv. Tatra</strain>
        <tissue evidence="2">Young leaves</tissue>
    </source>
</reference>
<dbReference type="Proteomes" id="UP000236291">
    <property type="component" value="Unassembled WGS sequence"/>
</dbReference>
<sequence length="70" mass="7602">DSAPVLARPTYREIKRQDPTCSNPAQSLDLGLVAAKSNDYNFIHVIKRQVPTGPNPAQSPDPVSIMAKTN</sequence>
<feature type="non-terminal residue" evidence="2">
    <location>
        <position position="1"/>
    </location>
</feature>
<feature type="region of interest" description="Disordered" evidence="1">
    <location>
        <begin position="51"/>
        <end position="70"/>
    </location>
</feature>
<evidence type="ECO:0000313" key="2">
    <source>
        <dbReference type="EMBL" id="PNX62800.1"/>
    </source>
</evidence>
<proteinExistence type="predicted"/>